<dbReference type="InterPro" id="IPR015943">
    <property type="entry name" value="WD40/YVTN_repeat-like_dom_sf"/>
</dbReference>
<dbReference type="InterPro" id="IPR000157">
    <property type="entry name" value="TIR_dom"/>
</dbReference>
<dbReference type="SUPFAM" id="SSF52200">
    <property type="entry name" value="Toll/Interleukin receptor TIR domain"/>
    <property type="match status" value="1"/>
</dbReference>
<evidence type="ECO:0000256" key="2">
    <source>
        <dbReference type="ARBA" id="ARBA00022737"/>
    </source>
</evidence>
<dbReference type="InterPro" id="IPR035897">
    <property type="entry name" value="Toll_tir_struct_dom_sf"/>
</dbReference>
<dbReference type="InterPro" id="IPR001680">
    <property type="entry name" value="WD40_rpt"/>
</dbReference>
<dbReference type="OrthoDB" id="10251448at2759"/>
<dbReference type="PANTHER" id="PTHR44436:SF1">
    <property type="entry name" value="F-BOX_WD REPEAT-CONTAINING PROTEIN 2"/>
    <property type="match status" value="1"/>
</dbReference>
<dbReference type="InterPro" id="IPR042627">
    <property type="entry name" value="FBXW2"/>
</dbReference>
<keyword evidence="6" id="KW-1185">Reference proteome</keyword>
<dbReference type="SUPFAM" id="SSF50998">
    <property type="entry name" value="Quinoprotein alcohol dehydrogenase-like"/>
    <property type="match status" value="1"/>
</dbReference>
<dbReference type="PROSITE" id="PS50294">
    <property type="entry name" value="WD_REPEATS_REGION"/>
    <property type="match status" value="1"/>
</dbReference>
<dbReference type="Pfam" id="PF13676">
    <property type="entry name" value="TIR_2"/>
    <property type="match status" value="1"/>
</dbReference>
<dbReference type="SMART" id="SM00320">
    <property type="entry name" value="WD40"/>
    <property type="match status" value="2"/>
</dbReference>
<dbReference type="Proteomes" id="UP000241890">
    <property type="component" value="Unassembled WGS sequence"/>
</dbReference>
<evidence type="ECO:0000259" key="4">
    <source>
        <dbReference type="Pfam" id="PF13676"/>
    </source>
</evidence>
<dbReference type="GO" id="GO:0007165">
    <property type="term" value="P:signal transduction"/>
    <property type="evidence" value="ECO:0007669"/>
    <property type="project" value="InterPro"/>
</dbReference>
<feature type="repeat" description="WD" evidence="3">
    <location>
        <begin position="81"/>
        <end position="120"/>
    </location>
</feature>
<dbReference type="InterPro" id="IPR011047">
    <property type="entry name" value="Quinoprotein_ADH-like_sf"/>
</dbReference>
<feature type="domain" description="TIR" evidence="4">
    <location>
        <begin position="398"/>
        <end position="480"/>
    </location>
</feature>
<dbReference type="PROSITE" id="PS50082">
    <property type="entry name" value="WD_REPEATS_2"/>
    <property type="match status" value="1"/>
</dbReference>
<evidence type="ECO:0000313" key="5">
    <source>
        <dbReference type="EMBL" id="GBG31780.1"/>
    </source>
</evidence>
<organism evidence="5 6">
    <name type="scientific">Hondaea fermentalgiana</name>
    <dbReference type="NCBI Taxonomy" id="2315210"/>
    <lineage>
        <taxon>Eukaryota</taxon>
        <taxon>Sar</taxon>
        <taxon>Stramenopiles</taxon>
        <taxon>Bigyra</taxon>
        <taxon>Labyrinthulomycetes</taxon>
        <taxon>Thraustochytrida</taxon>
        <taxon>Thraustochytriidae</taxon>
        <taxon>Hondaea</taxon>
    </lineage>
</organism>
<keyword evidence="2" id="KW-0677">Repeat</keyword>
<dbReference type="Gene3D" id="2.130.10.10">
    <property type="entry name" value="YVTN repeat-like/Quinoprotein amine dehydrogenase"/>
    <property type="match status" value="1"/>
</dbReference>
<sequence length="537" mass="59278">MGRIQGWVYGVAQSADLVLAASLDYLRAWSKKDGALVLEMKMPNNKAASRVAVQGNLAAVGTDNGGLFLIDLATASVLYALQGHTGLVWSVIFDGNEIISGSEDQTVRVWDKMSGRETLRIDAGAFVWSVAAHENLLVAGLKDNTVRVFDRASGGPRHVLTEATDEVRAFMRGVMLLSNWNFPEDAFSSGRQGEPLYLVSSLLKNSTDADLDAEIADMDPGLTCVLDFTKFFLPDGVFARLLSLCAQYSGNFGAISRAPQLAGNQAIIHFGLSVFALEQTQDKIWIRVERDSREPASTLKTLVSMFRDARDAVFRDLPWELLLQSPKNASVLVSYDEAARGFASSGVEFVKSVGTKVVNVADFEPFFRDGSLTEDEKDTGTIEQASLQDLPAGLKYHVFLSHRQVDAGDTCNLIAEKLKNRGLKVWFDQESQGNLAEDAMRRGIRASKCYLLFLSKTVFEGAVRMELETALQEEKPILLVHESDPNRVGFDTFSGYIKSAPNAAKHLFRETESMPFQRRLYLAEAFYKELIARIDAV</sequence>
<gene>
    <name evidence="5" type="ORF">FCC1311_080052</name>
</gene>
<dbReference type="Pfam" id="PF00400">
    <property type="entry name" value="WD40"/>
    <property type="match status" value="1"/>
</dbReference>
<evidence type="ECO:0000256" key="1">
    <source>
        <dbReference type="ARBA" id="ARBA00022574"/>
    </source>
</evidence>
<accession>A0A2R5GLM7</accession>
<evidence type="ECO:0000313" key="6">
    <source>
        <dbReference type="Proteomes" id="UP000241890"/>
    </source>
</evidence>
<dbReference type="Gene3D" id="3.40.50.10140">
    <property type="entry name" value="Toll/interleukin-1 receptor homology (TIR) domain"/>
    <property type="match status" value="1"/>
</dbReference>
<proteinExistence type="predicted"/>
<dbReference type="EMBL" id="BEYU01000107">
    <property type="protein sequence ID" value="GBG31780.1"/>
    <property type="molecule type" value="Genomic_DNA"/>
</dbReference>
<reference evidence="5 6" key="1">
    <citation type="submission" date="2017-12" db="EMBL/GenBank/DDBJ databases">
        <title>Sequencing, de novo assembly and annotation of complete genome of a new Thraustochytrid species, strain FCC1311.</title>
        <authorList>
            <person name="Sedici K."/>
            <person name="Godart F."/>
            <person name="Aiese Cigliano R."/>
            <person name="Sanseverino W."/>
            <person name="Barakat M."/>
            <person name="Ortet P."/>
            <person name="Marechal E."/>
            <person name="Cagnac O."/>
            <person name="Amato A."/>
        </authorList>
    </citation>
    <scope>NUCLEOTIDE SEQUENCE [LARGE SCALE GENOMIC DNA]</scope>
</reference>
<dbReference type="AlphaFoldDB" id="A0A2R5GLM7"/>
<keyword evidence="1 3" id="KW-0853">WD repeat</keyword>
<dbReference type="InParanoid" id="A0A2R5GLM7"/>
<protein>
    <submittedName>
        <fullName evidence="5">WD repeat-containing protein pop2</fullName>
    </submittedName>
</protein>
<name>A0A2R5GLM7_9STRA</name>
<evidence type="ECO:0000256" key="3">
    <source>
        <dbReference type="PROSITE-ProRule" id="PRU00221"/>
    </source>
</evidence>
<comment type="caution">
    <text evidence="5">The sequence shown here is derived from an EMBL/GenBank/DDBJ whole genome shotgun (WGS) entry which is preliminary data.</text>
</comment>
<dbReference type="PANTHER" id="PTHR44436">
    <property type="entry name" value="F-BOX/WD REPEAT-CONTAINING PROTEIN 2"/>
    <property type="match status" value="1"/>
</dbReference>